<accession>A0ABD3FZA1</accession>
<feature type="compositionally biased region" description="Basic residues" evidence="1">
    <location>
        <begin position="358"/>
        <end position="367"/>
    </location>
</feature>
<feature type="compositionally biased region" description="Polar residues" evidence="1">
    <location>
        <begin position="376"/>
        <end position="398"/>
    </location>
</feature>
<feature type="compositionally biased region" description="Polar residues" evidence="1">
    <location>
        <begin position="313"/>
        <end position="326"/>
    </location>
</feature>
<feature type="region of interest" description="Disordered" evidence="1">
    <location>
        <begin position="253"/>
        <end position="283"/>
    </location>
</feature>
<feature type="compositionally biased region" description="Basic residues" evidence="1">
    <location>
        <begin position="1"/>
        <end position="13"/>
    </location>
</feature>
<comment type="caution">
    <text evidence="2">The sequence shown here is derived from an EMBL/GenBank/DDBJ whole genome shotgun (WGS) entry which is preliminary data.</text>
</comment>
<feature type="compositionally biased region" description="Polar residues" evidence="1">
    <location>
        <begin position="184"/>
        <end position="195"/>
    </location>
</feature>
<protein>
    <submittedName>
        <fullName evidence="2">Uncharacterized protein</fullName>
    </submittedName>
</protein>
<reference evidence="2 3" key="1">
    <citation type="submission" date="2024-09" db="EMBL/GenBank/DDBJ databases">
        <title>Genome sequencing and assembly of Phytophthora oleae, isolate VK10A, causative agent of rot of olive drupes.</title>
        <authorList>
            <person name="Conti Taguali S."/>
            <person name="Riolo M."/>
            <person name="La Spada F."/>
            <person name="Cacciola S.O."/>
            <person name="Dionisio G."/>
        </authorList>
    </citation>
    <scope>NUCLEOTIDE SEQUENCE [LARGE SCALE GENOMIC DNA]</scope>
    <source>
        <strain evidence="2 3">VK10A</strain>
    </source>
</reference>
<feature type="region of interest" description="Disordered" evidence="1">
    <location>
        <begin position="346"/>
        <end position="402"/>
    </location>
</feature>
<organism evidence="2 3">
    <name type="scientific">Phytophthora oleae</name>
    <dbReference type="NCBI Taxonomy" id="2107226"/>
    <lineage>
        <taxon>Eukaryota</taxon>
        <taxon>Sar</taxon>
        <taxon>Stramenopiles</taxon>
        <taxon>Oomycota</taxon>
        <taxon>Peronosporomycetes</taxon>
        <taxon>Peronosporales</taxon>
        <taxon>Peronosporaceae</taxon>
        <taxon>Phytophthora</taxon>
    </lineage>
</organism>
<evidence type="ECO:0000313" key="3">
    <source>
        <dbReference type="Proteomes" id="UP001632037"/>
    </source>
</evidence>
<feature type="region of interest" description="Disordered" evidence="1">
    <location>
        <begin position="1"/>
        <end position="36"/>
    </location>
</feature>
<sequence>MPARRGALRRKRGAPASSGPKRKKKVAAKKTQVTLAAEKAKTPQEIARDIMIKNGLLPAAATTTQASILNREVGSTTPVKEKWGIAVVSRSPEMLTREQQERIEDRRRAALERRRLPSCSPGVLTKEQRERIEKRRQEALKKRKYALHSAGMNTVHPVAADLAPDTGKGEQLSVAPLHYRQHQSRSWIEPSSTARQRSRVVTPENLPTANPTAEVEQARPDFFWDDLEAAAEIVQWENERMAKVALVRPPVSTPSRELDTTEYGLGQQTHQGRAEAQRPAVSTIPSLSQELAAAAEIIEWEKKNEVSPEKSAFSRSVDSPFNESEVQAPQFQLLPVHITDDFEKHESNAKHPNLNPKPKSKSHRKRPLVAEPSPALSHSNPDGENQRNSTSSHPSETHPNPAAFLEKHIREVEDKLELPVLEFLDMMLA</sequence>
<dbReference type="AlphaFoldDB" id="A0ABD3FZA1"/>
<keyword evidence="3" id="KW-1185">Reference proteome</keyword>
<name>A0ABD3FZA1_9STRA</name>
<proteinExistence type="predicted"/>
<gene>
    <name evidence="2" type="ORF">V7S43_002781</name>
</gene>
<feature type="region of interest" description="Disordered" evidence="1">
    <location>
        <begin position="304"/>
        <end position="326"/>
    </location>
</feature>
<dbReference type="Proteomes" id="UP001632037">
    <property type="component" value="Unassembled WGS sequence"/>
</dbReference>
<evidence type="ECO:0000256" key="1">
    <source>
        <dbReference type="SAM" id="MobiDB-lite"/>
    </source>
</evidence>
<feature type="region of interest" description="Disordered" evidence="1">
    <location>
        <begin position="183"/>
        <end position="213"/>
    </location>
</feature>
<dbReference type="EMBL" id="JBIMZQ010000004">
    <property type="protein sequence ID" value="KAL3672118.1"/>
    <property type="molecule type" value="Genomic_DNA"/>
</dbReference>
<evidence type="ECO:0000313" key="2">
    <source>
        <dbReference type="EMBL" id="KAL3672118.1"/>
    </source>
</evidence>